<organism evidence="7 8">
    <name type="scientific">Salinicoccus jeotgali</name>
    <dbReference type="NCBI Taxonomy" id="381634"/>
    <lineage>
        <taxon>Bacteria</taxon>
        <taxon>Bacillati</taxon>
        <taxon>Bacillota</taxon>
        <taxon>Bacilli</taxon>
        <taxon>Bacillales</taxon>
        <taxon>Staphylococcaceae</taxon>
        <taxon>Salinicoccus</taxon>
    </lineage>
</organism>
<evidence type="ECO:0000256" key="1">
    <source>
        <dbReference type="ARBA" id="ARBA00006641"/>
    </source>
</evidence>
<feature type="active site" evidence="6">
    <location>
        <position position="142"/>
    </location>
</feature>
<protein>
    <recommendedName>
        <fullName evidence="6">Pyroglutamyl-peptidase I</fullName>
        <ecNumber evidence="6">3.4.19.3</ecNumber>
    </recommendedName>
</protein>
<dbReference type="PANTHER" id="PTHR23402:SF1">
    <property type="entry name" value="PYROGLUTAMYL-PEPTIDASE I"/>
    <property type="match status" value="1"/>
</dbReference>
<keyword evidence="5" id="KW-0788">Thiol protease</keyword>
<comment type="caution">
    <text evidence="7">The sequence shown here is derived from an EMBL/GenBank/DDBJ whole genome shotgun (WGS) entry which is preliminary data.</text>
</comment>
<dbReference type="EMBL" id="BAABCK010000002">
    <property type="protein sequence ID" value="GAA3713389.1"/>
    <property type="molecule type" value="Genomic_DNA"/>
</dbReference>
<dbReference type="PROSITE" id="PS01334">
    <property type="entry name" value="PYRASE_CYS"/>
    <property type="match status" value="1"/>
</dbReference>
<gene>
    <name evidence="7" type="ORF">GCM10022378_00290</name>
</gene>
<evidence type="ECO:0000313" key="8">
    <source>
        <dbReference type="Proteomes" id="UP001500920"/>
    </source>
</evidence>
<dbReference type="InterPro" id="IPR000816">
    <property type="entry name" value="Peptidase_C15"/>
</dbReference>
<keyword evidence="2" id="KW-0963">Cytoplasm</keyword>
<sequence length="199" mass="21969">MQTLLLTGFEPFLKFKENPTGSAVEYFDGKEIGGFHIVGRVYPVEFKTLSAKAAEDIEEYAPDAIINLGLAGGRHTIDIERIAVNCMDGRPDNTGFEPDGEKIEESGPDGLFSTLPIKKLESALKSAMVSARISNSAGTYLCNMLMYTTLYILKRQQKDVKAGFIHVPAHHEIGSELNIPSWSQQDINDAVEHIIKNIK</sequence>
<dbReference type="InterPro" id="IPR033694">
    <property type="entry name" value="PGPEP1_Cys_AS"/>
</dbReference>
<name>A0ABP7E4L4_9STAP</name>
<evidence type="ECO:0000256" key="3">
    <source>
        <dbReference type="ARBA" id="ARBA00022670"/>
    </source>
</evidence>
<dbReference type="InterPro" id="IPR036440">
    <property type="entry name" value="Peptidase_C15-like_sf"/>
</dbReference>
<dbReference type="Pfam" id="PF01470">
    <property type="entry name" value="Peptidase_C15"/>
    <property type="match status" value="1"/>
</dbReference>
<dbReference type="Proteomes" id="UP001500920">
    <property type="component" value="Unassembled WGS sequence"/>
</dbReference>
<comment type="catalytic activity">
    <reaction evidence="6">
        <text>Release of an N-terminal pyroglutamyl group from a polypeptide, the second amino acid generally not being Pro.</text>
        <dbReference type="EC" id="3.4.19.3"/>
    </reaction>
</comment>
<reference evidence="8" key="1">
    <citation type="journal article" date="2019" name="Int. J. Syst. Evol. Microbiol.">
        <title>The Global Catalogue of Microorganisms (GCM) 10K type strain sequencing project: providing services to taxonomists for standard genome sequencing and annotation.</title>
        <authorList>
            <consortium name="The Broad Institute Genomics Platform"/>
            <consortium name="The Broad Institute Genome Sequencing Center for Infectious Disease"/>
            <person name="Wu L."/>
            <person name="Ma J."/>
        </authorList>
    </citation>
    <scope>NUCLEOTIDE SEQUENCE [LARGE SCALE GENOMIC DNA]</scope>
    <source>
        <strain evidence="8">JCM 16981</strain>
    </source>
</reference>
<evidence type="ECO:0000256" key="2">
    <source>
        <dbReference type="ARBA" id="ARBA00022490"/>
    </source>
</evidence>
<proteinExistence type="inferred from homology"/>
<dbReference type="PANTHER" id="PTHR23402">
    <property type="entry name" value="PROTEASE FAMILY C15 PYROGLUTAMYL-PEPTIDASE I-RELATED"/>
    <property type="match status" value="1"/>
</dbReference>
<dbReference type="EC" id="3.4.19.3" evidence="6"/>
<evidence type="ECO:0000256" key="4">
    <source>
        <dbReference type="ARBA" id="ARBA00022801"/>
    </source>
</evidence>
<keyword evidence="3" id="KW-0645">Protease</keyword>
<keyword evidence="8" id="KW-1185">Reference proteome</keyword>
<dbReference type="NCBIfam" id="NF009676">
    <property type="entry name" value="PRK13197.1"/>
    <property type="match status" value="1"/>
</dbReference>
<dbReference type="SUPFAM" id="SSF53182">
    <property type="entry name" value="Pyrrolidone carboxyl peptidase (pyroglutamate aminopeptidase)"/>
    <property type="match status" value="1"/>
</dbReference>
<dbReference type="RefSeq" id="WP_344700593.1">
    <property type="nucleotide sequence ID" value="NZ_BAABCK010000002.1"/>
</dbReference>
<keyword evidence="4" id="KW-0378">Hydrolase</keyword>
<dbReference type="CDD" id="cd00501">
    <property type="entry name" value="Peptidase_C15"/>
    <property type="match status" value="1"/>
</dbReference>
<evidence type="ECO:0000313" key="7">
    <source>
        <dbReference type="EMBL" id="GAA3713389.1"/>
    </source>
</evidence>
<accession>A0ABP7E4L4</accession>
<evidence type="ECO:0000256" key="5">
    <source>
        <dbReference type="ARBA" id="ARBA00022807"/>
    </source>
</evidence>
<dbReference type="PRINTS" id="PR00706">
    <property type="entry name" value="PYROGLUPTASE"/>
</dbReference>
<comment type="similarity">
    <text evidence="1">Belongs to the peptidase C15 family.</text>
</comment>
<evidence type="ECO:0000256" key="6">
    <source>
        <dbReference type="PROSITE-ProRule" id="PRU10077"/>
    </source>
</evidence>
<dbReference type="Gene3D" id="3.40.630.20">
    <property type="entry name" value="Peptidase C15, pyroglutamyl peptidase I-like"/>
    <property type="match status" value="1"/>
</dbReference>
<dbReference type="InterPro" id="IPR016125">
    <property type="entry name" value="Peptidase_C15-like"/>
</dbReference>
<dbReference type="PIRSF" id="PIRSF015592">
    <property type="entry name" value="Prld-crbxl_pptds"/>
    <property type="match status" value="1"/>
</dbReference>